<accession>A0AAV6XZC1</accession>
<dbReference type="Gene3D" id="1.20.1280.50">
    <property type="match status" value="1"/>
</dbReference>
<dbReference type="InterPro" id="IPR055357">
    <property type="entry name" value="LRR_At1g61320_AtMIF1"/>
</dbReference>
<evidence type="ECO:0000259" key="2">
    <source>
        <dbReference type="PROSITE" id="PS50181"/>
    </source>
</evidence>
<keyword evidence="1" id="KW-0812">Transmembrane</keyword>
<dbReference type="Pfam" id="PF23622">
    <property type="entry name" value="LRR_At1g61320_AtMIF1"/>
    <property type="match status" value="1"/>
</dbReference>
<dbReference type="Gene3D" id="3.80.10.10">
    <property type="entry name" value="Ribonuclease Inhibitor"/>
    <property type="match status" value="1"/>
</dbReference>
<dbReference type="InterPro" id="IPR001810">
    <property type="entry name" value="F-box_dom"/>
</dbReference>
<evidence type="ECO:0000313" key="3">
    <source>
        <dbReference type="EMBL" id="KAG8384405.1"/>
    </source>
</evidence>
<dbReference type="PANTHER" id="PTHR34145">
    <property type="entry name" value="OS02G0105600 PROTEIN"/>
    <property type="match status" value="1"/>
</dbReference>
<dbReference type="InterPro" id="IPR053781">
    <property type="entry name" value="F-box_AtFBL13-like"/>
</dbReference>
<dbReference type="AlphaFoldDB" id="A0AAV6XZC1"/>
<dbReference type="InterPro" id="IPR053772">
    <property type="entry name" value="At1g61320/At1g61330-like"/>
</dbReference>
<dbReference type="EMBL" id="WHWC01000004">
    <property type="protein sequence ID" value="KAG8384405.1"/>
    <property type="molecule type" value="Genomic_DNA"/>
</dbReference>
<dbReference type="InterPro" id="IPR032675">
    <property type="entry name" value="LRR_dom_sf"/>
</dbReference>
<dbReference type="SUPFAM" id="SSF81383">
    <property type="entry name" value="F-box domain"/>
    <property type="match status" value="1"/>
</dbReference>
<name>A0AAV6XZC1_9LAMI</name>
<dbReference type="Proteomes" id="UP000826271">
    <property type="component" value="Unassembled WGS sequence"/>
</dbReference>
<dbReference type="CDD" id="cd22160">
    <property type="entry name" value="F-box_AtFBL13-like"/>
    <property type="match status" value="1"/>
</dbReference>
<dbReference type="PANTHER" id="PTHR34145:SF28">
    <property type="entry name" value="F-BOX DOMAIN-CONTAINING PROTEIN"/>
    <property type="match status" value="1"/>
</dbReference>
<dbReference type="Pfam" id="PF00646">
    <property type="entry name" value="F-box"/>
    <property type="match status" value="1"/>
</dbReference>
<dbReference type="InterPro" id="IPR036047">
    <property type="entry name" value="F-box-like_dom_sf"/>
</dbReference>
<reference evidence="3" key="1">
    <citation type="submission" date="2019-10" db="EMBL/GenBank/DDBJ databases">
        <authorList>
            <person name="Zhang R."/>
            <person name="Pan Y."/>
            <person name="Wang J."/>
            <person name="Ma R."/>
            <person name="Yu S."/>
        </authorList>
    </citation>
    <scope>NUCLEOTIDE SEQUENCE</scope>
    <source>
        <strain evidence="3">LA-IB0</strain>
        <tissue evidence="3">Leaf</tissue>
    </source>
</reference>
<dbReference type="PROSITE" id="PS50181">
    <property type="entry name" value="FBOX"/>
    <property type="match status" value="1"/>
</dbReference>
<sequence>MVCSRNVALSFVALSGIAILAIIRKKSSSSKTKNEKDIISQLPDDLLISIIERVTTKDVAKTSILSKQWRNLYAFVPRVNFDCLLTFGLNPDHHDNRPRFLDCLHIFGVGPRQNRLRLRKKFIKGVDTFLGLYSGSKMISCQLTCCFTESFPNKVEEWIRSLGRLGIEQLTLKFKCSDVTYRCSYEKKRTPDFSLQLISEAPSLQFLSLTRCTLQPKLKNPCNSLQILHLRGVKINHAAMKCILVNCFNLQSLVMSLCKVDSKLCISGPNLQLKDLSVINCGYIKEIELYASNLTRLEYVNLIKFKHAGSRVVQFSFNHVPQLENFSVRLRGENLMQFLYGELARVLPWVRSSIFTSEENYREMRIPTGINMFSNLRRLDLKYHILPDQLSVAPVLDLCPLLQELNLEPTHEITQTSRPFDEGQMQKKNVKFHTQLKKLGLSGYAARMRETEFALYILRSAIALEQMYVSCYYQFYDHGRSTWVCRPLQWKKGTVKRIHQRFQRHAISKSAKISISVLE</sequence>
<keyword evidence="4" id="KW-1185">Reference proteome</keyword>
<proteinExistence type="predicted"/>
<gene>
    <name evidence="3" type="ORF">BUALT_Bualt04G0114600</name>
</gene>
<evidence type="ECO:0000313" key="4">
    <source>
        <dbReference type="Proteomes" id="UP000826271"/>
    </source>
</evidence>
<dbReference type="SUPFAM" id="SSF52047">
    <property type="entry name" value="RNI-like"/>
    <property type="match status" value="1"/>
</dbReference>
<feature type="domain" description="F-box" evidence="2">
    <location>
        <begin position="36"/>
        <end position="72"/>
    </location>
</feature>
<protein>
    <recommendedName>
        <fullName evidence="2">F-box domain-containing protein</fullName>
    </recommendedName>
</protein>
<feature type="transmembrane region" description="Helical" evidence="1">
    <location>
        <begin position="6"/>
        <end position="23"/>
    </location>
</feature>
<evidence type="ECO:0000256" key="1">
    <source>
        <dbReference type="SAM" id="Phobius"/>
    </source>
</evidence>
<keyword evidence="1" id="KW-1133">Transmembrane helix</keyword>
<comment type="caution">
    <text evidence="3">The sequence shown here is derived from an EMBL/GenBank/DDBJ whole genome shotgun (WGS) entry which is preliminary data.</text>
</comment>
<keyword evidence="1" id="KW-0472">Membrane</keyword>
<organism evidence="3 4">
    <name type="scientific">Buddleja alternifolia</name>
    <dbReference type="NCBI Taxonomy" id="168488"/>
    <lineage>
        <taxon>Eukaryota</taxon>
        <taxon>Viridiplantae</taxon>
        <taxon>Streptophyta</taxon>
        <taxon>Embryophyta</taxon>
        <taxon>Tracheophyta</taxon>
        <taxon>Spermatophyta</taxon>
        <taxon>Magnoliopsida</taxon>
        <taxon>eudicotyledons</taxon>
        <taxon>Gunneridae</taxon>
        <taxon>Pentapetalae</taxon>
        <taxon>asterids</taxon>
        <taxon>lamiids</taxon>
        <taxon>Lamiales</taxon>
        <taxon>Scrophulariaceae</taxon>
        <taxon>Buddlejeae</taxon>
        <taxon>Buddleja</taxon>
    </lineage>
</organism>